<dbReference type="EMBL" id="DVMN01000050">
    <property type="protein sequence ID" value="HIU21150.1"/>
    <property type="molecule type" value="Genomic_DNA"/>
</dbReference>
<evidence type="ECO:0000313" key="5">
    <source>
        <dbReference type="Proteomes" id="UP000824088"/>
    </source>
</evidence>
<comment type="similarity">
    <text evidence="1">Belongs to the GerABKA family.</text>
</comment>
<dbReference type="AlphaFoldDB" id="A0A9D1HTQ9"/>
<evidence type="ECO:0000256" key="2">
    <source>
        <dbReference type="ARBA" id="ARBA00023136"/>
    </source>
</evidence>
<gene>
    <name evidence="4" type="ORF">IAD51_02780</name>
</gene>
<sequence length="495" mass="54495">MREYGNDMRVNTSEMQSFIKDRFHNTGDLLLREIPHGDGGVLFCYIDSLSDKLLLEQDVIAPVSECEKVFDGSVKSQDEMRELLLAVTSFCQDVTMLSVEDGVKKIAEGDVGMFAEGFDCFFMFSLRKTDKRSVAEPPTATVLKGPREGFIEEIKTNTAMIRRKIKSPDLVFENMSIGRYSSTPVTVAYVHGIADPVTVRKIKAALEKADIDGVTDSAYLTSFLEERKHSFFKQVGNTEKPDVVAAKLLEGRVAVIVDGSPIVLTLPFVLMEDMQDGYDYYSGDWRATFARIFRFLGAALTVLLPAAYVALQSYHYHLLPIKFLVTLVGATSTIPFPPAVEMLFVLLLFEILNEASMRMPRYLSVSLSIVGAIVLGDTAVKAGLISSPAVLVTALSSIGIFCVPDQVGSLSILRIIFLCASAVLGLFGIIAVLVVTVGYLATMQNYGAPYFAPYAPRIVGDLKDGVFKASADDMTTRPLSFPNRNRTRLKKEDDK</sequence>
<keyword evidence="3" id="KW-0812">Transmembrane</keyword>
<feature type="transmembrane region" description="Helical" evidence="3">
    <location>
        <begin position="415"/>
        <end position="441"/>
    </location>
</feature>
<name>A0A9D1HTQ9_9FIRM</name>
<dbReference type="GO" id="GO:0009847">
    <property type="term" value="P:spore germination"/>
    <property type="evidence" value="ECO:0007669"/>
    <property type="project" value="InterPro"/>
</dbReference>
<proteinExistence type="inferred from homology"/>
<evidence type="ECO:0000256" key="1">
    <source>
        <dbReference type="ARBA" id="ARBA00005278"/>
    </source>
</evidence>
<protein>
    <submittedName>
        <fullName evidence="4">Spore germination protein</fullName>
    </submittedName>
</protein>
<accession>A0A9D1HTQ9</accession>
<evidence type="ECO:0000256" key="3">
    <source>
        <dbReference type="SAM" id="Phobius"/>
    </source>
</evidence>
<keyword evidence="3" id="KW-1133">Transmembrane helix</keyword>
<feature type="transmembrane region" description="Helical" evidence="3">
    <location>
        <begin position="385"/>
        <end position="403"/>
    </location>
</feature>
<feature type="transmembrane region" description="Helical" evidence="3">
    <location>
        <begin position="323"/>
        <end position="349"/>
    </location>
</feature>
<feature type="transmembrane region" description="Helical" evidence="3">
    <location>
        <begin position="361"/>
        <end position="379"/>
    </location>
</feature>
<keyword evidence="2 3" id="KW-0472">Membrane</keyword>
<reference evidence="4" key="1">
    <citation type="submission" date="2020-10" db="EMBL/GenBank/DDBJ databases">
        <authorList>
            <person name="Gilroy R."/>
        </authorList>
    </citation>
    <scope>NUCLEOTIDE SEQUENCE</scope>
    <source>
        <strain evidence="4">1063</strain>
    </source>
</reference>
<dbReference type="InterPro" id="IPR050768">
    <property type="entry name" value="UPF0353/GerABKA_families"/>
</dbReference>
<dbReference type="Pfam" id="PF03323">
    <property type="entry name" value="GerA"/>
    <property type="match status" value="1"/>
</dbReference>
<organism evidence="4 5">
    <name type="scientific">Candidatus Limadaptatus stercorigallinarum</name>
    <dbReference type="NCBI Taxonomy" id="2840845"/>
    <lineage>
        <taxon>Bacteria</taxon>
        <taxon>Bacillati</taxon>
        <taxon>Bacillota</taxon>
        <taxon>Clostridia</taxon>
        <taxon>Eubacteriales</taxon>
        <taxon>Candidatus Limadaptatus</taxon>
    </lineage>
</organism>
<dbReference type="InterPro" id="IPR004995">
    <property type="entry name" value="Spore_Ger"/>
</dbReference>
<dbReference type="Proteomes" id="UP000824088">
    <property type="component" value="Unassembled WGS sequence"/>
</dbReference>
<comment type="caution">
    <text evidence="4">The sequence shown here is derived from an EMBL/GenBank/DDBJ whole genome shotgun (WGS) entry which is preliminary data.</text>
</comment>
<dbReference type="PIRSF" id="PIRSF005690">
    <property type="entry name" value="GerBA"/>
    <property type="match status" value="1"/>
</dbReference>
<dbReference type="PANTHER" id="PTHR22550">
    <property type="entry name" value="SPORE GERMINATION PROTEIN"/>
    <property type="match status" value="1"/>
</dbReference>
<feature type="transmembrane region" description="Helical" evidence="3">
    <location>
        <begin position="292"/>
        <end position="311"/>
    </location>
</feature>
<reference evidence="4" key="2">
    <citation type="journal article" date="2021" name="PeerJ">
        <title>Extensive microbial diversity within the chicken gut microbiome revealed by metagenomics and culture.</title>
        <authorList>
            <person name="Gilroy R."/>
            <person name="Ravi A."/>
            <person name="Getino M."/>
            <person name="Pursley I."/>
            <person name="Horton D.L."/>
            <person name="Alikhan N.F."/>
            <person name="Baker D."/>
            <person name="Gharbi K."/>
            <person name="Hall N."/>
            <person name="Watson M."/>
            <person name="Adriaenssens E.M."/>
            <person name="Foster-Nyarko E."/>
            <person name="Jarju S."/>
            <person name="Secka A."/>
            <person name="Antonio M."/>
            <person name="Oren A."/>
            <person name="Chaudhuri R.R."/>
            <person name="La Ragione R."/>
            <person name="Hildebrand F."/>
            <person name="Pallen M.J."/>
        </authorList>
    </citation>
    <scope>NUCLEOTIDE SEQUENCE</scope>
    <source>
        <strain evidence="4">1063</strain>
    </source>
</reference>
<evidence type="ECO:0000313" key="4">
    <source>
        <dbReference type="EMBL" id="HIU21150.1"/>
    </source>
</evidence>
<dbReference type="GO" id="GO:0016020">
    <property type="term" value="C:membrane"/>
    <property type="evidence" value="ECO:0007669"/>
    <property type="project" value="InterPro"/>
</dbReference>
<dbReference type="PANTHER" id="PTHR22550:SF9">
    <property type="entry name" value="STAGE V SPORULATION PROTEIN AF"/>
    <property type="match status" value="1"/>
</dbReference>